<protein>
    <submittedName>
        <fullName evidence="7">2-aminobenzoate-CoA ligase</fullName>
    </submittedName>
</protein>
<sequence>MPTSNAPDSTTPETAGPKTAGATAFVDRFALDRLPPQSAWPELIFDLPELRYPPRLNAARALLDDRVAAGDGGRRCLVDDRGSWTYAELRDRADRIAEVLRADGVVPGNRVLLRAANNPMLVAEWFAVLKLGAVAVTTMPLLRARELVKVIEKARISHAICDARLEPDLRAAQKDAPALARILIANSEAADGLEARMAAASGRFETVDTAADDVALIAFTSGTTGEPKGCMHFHRDILAIADTFSRHVLQPSPDDLFCGSPPIAFTFGLGGLVIFPLAAGAATLLLESAGPEALMQAIERHRATVCFTAPTAYRAMAALKGRYDISSLRKGVSAGEALPLATRTLVGQAFGLELIDGIGATEMLHIFISAAGDAIRPGATGKPVPGFRAAILDDEGRELPAGEVGRLAVKGPVGCRYLDDPRQSTYVQHGWNVTGDSYLMDADGYFWFQARSDDMIISAGYNISGPEVEQAVLDHPAVAECAVVASPDEERTFIVKAFVVLKAGESPSEPLAKAIQAHVKAEIAPYKYPRAIEFVPTLPRTQTGKLQRYRLRQQELERAAKS</sequence>
<keyword evidence="2 7" id="KW-0436">Ligase</keyword>
<comment type="similarity">
    <text evidence="1">Belongs to the ATP-dependent AMP-binding enzyme family.</text>
</comment>
<dbReference type="PANTHER" id="PTHR43352:SF1">
    <property type="entry name" value="ANTHRANILATE--COA LIGASE"/>
    <property type="match status" value="1"/>
</dbReference>
<reference evidence="7" key="2">
    <citation type="submission" date="2020-09" db="EMBL/GenBank/DDBJ databases">
        <authorList>
            <person name="Sun Q."/>
            <person name="Zhou Y."/>
        </authorList>
    </citation>
    <scope>NUCLEOTIDE SEQUENCE</scope>
    <source>
        <strain evidence="7">CGMCC 1.15725</strain>
    </source>
</reference>
<dbReference type="PROSITE" id="PS00455">
    <property type="entry name" value="AMP_BINDING"/>
    <property type="match status" value="1"/>
</dbReference>
<dbReference type="EMBL" id="BMJQ01000007">
    <property type="protein sequence ID" value="GGF21352.1"/>
    <property type="molecule type" value="Genomic_DNA"/>
</dbReference>
<feature type="domain" description="AMP-dependent synthetase/ligase" evidence="5">
    <location>
        <begin position="66"/>
        <end position="412"/>
    </location>
</feature>
<keyword evidence="4" id="KW-0067">ATP-binding</keyword>
<dbReference type="NCBIfam" id="TIGR02262">
    <property type="entry name" value="benz_CoA_lig"/>
    <property type="match status" value="1"/>
</dbReference>
<dbReference type="InterPro" id="IPR042099">
    <property type="entry name" value="ANL_N_sf"/>
</dbReference>
<evidence type="ECO:0000256" key="2">
    <source>
        <dbReference type="ARBA" id="ARBA00022598"/>
    </source>
</evidence>
<dbReference type="InterPro" id="IPR011957">
    <property type="entry name" value="Benz_CoA_lig"/>
</dbReference>
<reference evidence="7" key="1">
    <citation type="journal article" date="2014" name="Int. J. Syst. Evol. Microbiol.">
        <title>Complete genome sequence of Corynebacterium casei LMG S-19264T (=DSM 44701T), isolated from a smear-ripened cheese.</title>
        <authorList>
            <consortium name="US DOE Joint Genome Institute (JGI-PGF)"/>
            <person name="Walter F."/>
            <person name="Albersmeier A."/>
            <person name="Kalinowski J."/>
            <person name="Ruckert C."/>
        </authorList>
    </citation>
    <scope>NUCLEOTIDE SEQUENCE</scope>
    <source>
        <strain evidence="7">CGMCC 1.15725</strain>
    </source>
</reference>
<dbReference type="Pfam" id="PF00501">
    <property type="entry name" value="AMP-binding"/>
    <property type="match status" value="1"/>
</dbReference>
<evidence type="ECO:0000313" key="7">
    <source>
        <dbReference type="EMBL" id="GGF21352.1"/>
    </source>
</evidence>
<evidence type="ECO:0000256" key="4">
    <source>
        <dbReference type="ARBA" id="ARBA00022840"/>
    </source>
</evidence>
<dbReference type="GO" id="GO:0016878">
    <property type="term" value="F:acid-thiol ligase activity"/>
    <property type="evidence" value="ECO:0007669"/>
    <property type="project" value="UniProtKB-ARBA"/>
</dbReference>
<accession>A0A8J2YU45</accession>
<evidence type="ECO:0000256" key="3">
    <source>
        <dbReference type="ARBA" id="ARBA00022741"/>
    </source>
</evidence>
<evidence type="ECO:0000256" key="1">
    <source>
        <dbReference type="ARBA" id="ARBA00006432"/>
    </source>
</evidence>
<dbReference type="FunFam" id="3.30.300.30:FF:000005">
    <property type="entry name" value="Acyl-coenzyme A synthetase ACSM5, mitochondrial"/>
    <property type="match status" value="1"/>
</dbReference>
<evidence type="ECO:0000259" key="6">
    <source>
        <dbReference type="Pfam" id="PF13193"/>
    </source>
</evidence>
<dbReference type="RefSeq" id="WP_189046978.1">
    <property type="nucleotide sequence ID" value="NZ_BMJQ01000007.1"/>
</dbReference>
<gene>
    <name evidence="7" type="ORF">GCM10011611_29280</name>
</gene>
<dbReference type="InterPro" id="IPR025110">
    <property type="entry name" value="AMP-bd_C"/>
</dbReference>
<dbReference type="AlphaFoldDB" id="A0A8J2YU45"/>
<dbReference type="Pfam" id="PF13193">
    <property type="entry name" value="AMP-binding_C"/>
    <property type="match status" value="1"/>
</dbReference>
<dbReference type="GO" id="GO:0005524">
    <property type="term" value="F:ATP binding"/>
    <property type="evidence" value="ECO:0007669"/>
    <property type="project" value="UniProtKB-KW"/>
</dbReference>
<keyword evidence="8" id="KW-1185">Reference proteome</keyword>
<dbReference type="Gene3D" id="3.30.300.30">
    <property type="match status" value="1"/>
</dbReference>
<keyword evidence="3" id="KW-0547">Nucleotide-binding</keyword>
<dbReference type="GO" id="GO:0044550">
    <property type="term" value="P:secondary metabolite biosynthetic process"/>
    <property type="evidence" value="ECO:0007669"/>
    <property type="project" value="TreeGrafter"/>
</dbReference>
<evidence type="ECO:0000313" key="8">
    <source>
        <dbReference type="Proteomes" id="UP000646365"/>
    </source>
</evidence>
<dbReference type="Gene3D" id="3.40.50.12780">
    <property type="entry name" value="N-terminal domain of ligase-like"/>
    <property type="match status" value="1"/>
</dbReference>
<name>A0A8J2YU45_9PROT</name>
<dbReference type="Proteomes" id="UP000646365">
    <property type="component" value="Unassembled WGS sequence"/>
</dbReference>
<dbReference type="InterPro" id="IPR000873">
    <property type="entry name" value="AMP-dep_synth/lig_dom"/>
</dbReference>
<dbReference type="PANTHER" id="PTHR43352">
    <property type="entry name" value="ACETYL-COA SYNTHETASE"/>
    <property type="match status" value="1"/>
</dbReference>
<dbReference type="GO" id="GO:0016405">
    <property type="term" value="F:CoA-ligase activity"/>
    <property type="evidence" value="ECO:0007669"/>
    <property type="project" value="InterPro"/>
</dbReference>
<dbReference type="SUPFAM" id="SSF56801">
    <property type="entry name" value="Acetyl-CoA synthetase-like"/>
    <property type="match status" value="1"/>
</dbReference>
<dbReference type="InterPro" id="IPR020845">
    <property type="entry name" value="AMP-binding_CS"/>
</dbReference>
<comment type="caution">
    <text evidence="7">The sequence shown here is derived from an EMBL/GenBank/DDBJ whole genome shotgun (WGS) entry which is preliminary data.</text>
</comment>
<feature type="domain" description="AMP-binding enzyme C-terminal" evidence="6">
    <location>
        <begin position="467"/>
        <end position="545"/>
    </location>
</feature>
<organism evidence="7 8">
    <name type="scientific">Aliidongia dinghuensis</name>
    <dbReference type="NCBI Taxonomy" id="1867774"/>
    <lineage>
        <taxon>Bacteria</taxon>
        <taxon>Pseudomonadati</taxon>
        <taxon>Pseudomonadota</taxon>
        <taxon>Alphaproteobacteria</taxon>
        <taxon>Rhodospirillales</taxon>
        <taxon>Dongiaceae</taxon>
        <taxon>Aliidongia</taxon>
    </lineage>
</organism>
<evidence type="ECO:0000259" key="5">
    <source>
        <dbReference type="Pfam" id="PF00501"/>
    </source>
</evidence>
<proteinExistence type="inferred from homology"/>
<dbReference type="InterPro" id="IPR045851">
    <property type="entry name" value="AMP-bd_C_sf"/>
</dbReference>